<evidence type="ECO:0000256" key="8">
    <source>
        <dbReference type="ARBA" id="ARBA00022833"/>
    </source>
</evidence>
<dbReference type="PANTHER" id="PTHR43221">
    <property type="entry name" value="PROTEASE HTPX"/>
    <property type="match status" value="1"/>
</dbReference>
<keyword evidence="9 12" id="KW-1133">Transmembrane helix</keyword>
<dbReference type="InterPro" id="IPR050083">
    <property type="entry name" value="HtpX_protease"/>
</dbReference>
<proteinExistence type="predicted"/>
<feature type="transmembrane region" description="Helical" evidence="12">
    <location>
        <begin position="28"/>
        <end position="58"/>
    </location>
</feature>
<keyword evidence="4" id="KW-0645">Protease</keyword>
<feature type="domain" description="Peptidase M48" evidence="13">
    <location>
        <begin position="152"/>
        <end position="332"/>
    </location>
</feature>
<dbReference type="RefSeq" id="WP_341407084.1">
    <property type="nucleotide sequence ID" value="NZ_JBBUKT010000011.1"/>
</dbReference>
<organism evidence="14 15">
    <name type="scientific">Luteolibacter soli</name>
    <dbReference type="NCBI Taxonomy" id="3135280"/>
    <lineage>
        <taxon>Bacteria</taxon>
        <taxon>Pseudomonadati</taxon>
        <taxon>Verrucomicrobiota</taxon>
        <taxon>Verrucomicrobiia</taxon>
        <taxon>Verrucomicrobiales</taxon>
        <taxon>Verrucomicrobiaceae</taxon>
        <taxon>Luteolibacter</taxon>
    </lineage>
</organism>
<evidence type="ECO:0000256" key="6">
    <source>
        <dbReference type="ARBA" id="ARBA00022723"/>
    </source>
</evidence>
<keyword evidence="3" id="KW-1003">Cell membrane</keyword>
<evidence type="ECO:0000259" key="13">
    <source>
        <dbReference type="Pfam" id="PF01435"/>
    </source>
</evidence>
<keyword evidence="7" id="KW-0378">Hydrolase</keyword>
<evidence type="ECO:0000256" key="7">
    <source>
        <dbReference type="ARBA" id="ARBA00022801"/>
    </source>
</evidence>
<keyword evidence="10" id="KW-0482">Metalloprotease</keyword>
<sequence length="619" mass="69437">MTQERFDQMVSELETKYRNRHGALVRRAAFYAMLGYAGLGLALLLSGAICAAMIGLIIFHPSFATIKIGLIVGVPAGLVTLAVLKGVWVRLSAPEGLPVTRKDSPKLFAMIDEISRQAGGVNFQKVLLTDDLNAAVVQTPRLGIFGWYKTYLLLGLPLMDAMSPDEFKAVVAHEFAHLSNQDGRLGSWIYRLRSSWMRVMNSLAENGAPGPMMSFVDWFWPRFNASAFVLSRSQEYQADAFAAKVTSPQASARGLQRLSIESRRLSHHFWDNVGRETSNLAAPPQDVFHRMQAFLGTEPDRGLATRWLAGALAMETDTTDTHPGLTDRLNALGVTCNPENLPPLPEKRASDEWLDIAVSKNARDHFSQMWSNGASSRWQELHREKQELKKELEAIDPAREDAAWQRLVLRTRLHGLESIQPDLIAFLMEHPDHHIANYYRGRYLAEEDDDRGIPYLEKAAEKPDMTIDALGAIAGLYGRTGRPGEIAALRRRAEGHDAKMKFAMEERNTPTLRDHFLPVQLTPSERESLLAAIRRHPQVKGAWLVTKEMKHFPAWRSFFLALDIRGLKGEPAMAILRQILSDFATEAYCLALLRGSDHEPVAQLFEKVEGAELPIYKID</sequence>
<keyword evidence="11 12" id="KW-0472">Membrane</keyword>
<comment type="subcellular location">
    <subcellularLocation>
        <location evidence="2">Cell membrane</location>
        <topology evidence="2">Multi-pass membrane protein</topology>
    </subcellularLocation>
</comment>
<dbReference type="EMBL" id="JBBUKT010000011">
    <property type="protein sequence ID" value="MEK7953318.1"/>
    <property type="molecule type" value="Genomic_DNA"/>
</dbReference>
<dbReference type="Proteomes" id="UP001371305">
    <property type="component" value="Unassembled WGS sequence"/>
</dbReference>
<gene>
    <name evidence="14" type="ORF">WKV53_22580</name>
</gene>
<evidence type="ECO:0000256" key="2">
    <source>
        <dbReference type="ARBA" id="ARBA00004651"/>
    </source>
</evidence>
<accession>A0ABU9B0J3</accession>
<name>A0ABU9B0J3_9BACT</name>
<evidence type="ECO:0000256" key="11">
    <source>
        <dbReference type="ARBA" id="ARBA00023136"/>
    </source>
</evidence>
<keyword evidence="6" id="KW-0479">Metal-binding</keyword>
<dbReference type="PANTHER" id="PTHR43221:SF1">
    <property type="entry name" value="PROTEASE HTPX"/>
    <property type="match status" value="1"/>
</dbReference>
<dbReference type="InterPro" id="IPR001915">
    <property type="entry name" value="Peptidase_M48"/>
</dbReference>
<evidence type="ECO:0000256" key="1">
    <source>
        <dbReference type="ARBA" id="ARBA00001947"/>
    </source>
</evidence>
<keyword evidence="8" id="KW-0862">Zinc</keyword>
<evidence type="ECO:0000256" key="9">
    <source>
        <dbReference type="ARBA" id="ARBA00022989"/>
    </source>
</evidence>
<reference evidence="14 15" key="1">
    <citation type="submission" date="2024-04" db="EMBL/GenBank/DDBJ databases">
        <title>Luteolibacter sp. isolated from soil.</title>
        <authorList>
            <person name="An J."/>
        </authorList>
    </citation>
    <scope>NUCLEOTIDE SEQUENCE [LARGE SCALE GENOMIC DNA]</scope>
    <source>
        <strain evidence="14 15">Y139</strain>
    </source>
</reference>
<dbReference type="Gene3D" id="3.30.2010.10">
    <property type="entry name" value="Metalloproteases ('zincins'), catalytic domain"/>
    <property type="match status" value="1"/>
</dbReference>
<evidence type="ECO:0000256" key="3">
    <source>
        <dbReference type="ARBA" id="ARBA00022475"/>
    </source>
</evidence>
<evidence type="ECO:0000256" key="5">
    <source>
        <dbReference type="ARBA" id="ARBA00022692"/>
    </source>
</evidence>
<keyword evidence="15" id="KW-1185">Reference proteome</keyword>
<comment type="caution">
    <text evidence="14">The sequence shown here is derived from an EMBL/GenBank/DDBJ whole genome shotgun (WGS) entry which is preliminary data.</text>
</comment>
<evidence type="ECO:0000256" key="10">
    <source>
        <dbReference type="ARBA" id="ARBA00023049"/>
    </source>
</evidence>
<comment type="cofactor">
    <cofactor evidence="1">
        <name>Zn(2+)</name>
        <dbReference type="ChEBI" id="CHEBI:29105"/>
    </cofactor>
</comment>
<dbReference type="Pfam" id="PF01435">
    <property type="entry name" value="Peptidase_M48"/>
    <property type="match status" value="1"/>
</dbReference>
<evidence type="ECO:0000256" key="12">
    <source>
        <dbReference type="SAM" id="Phobius"/>
    </source>
</evidence>
<keyword evidence="5 12" id="KW-0812">Transmembrane</keyword>
<evidence type="ECO:0000313" key="15">
    <source>
        <dbReference type="Proteomes" id="UP001371305"/>
    </source>
</evidence>
<evidence type="ECO:0000256" key="4">
    <source>
        <dbReference type="ARBA" id="ARBA00022670"/>
    </source>
</evidence>
<evidence type="ECO:0000313" key="14">
    <source>
        <dbReference type="EMBL" id="MEK7953318.1"/>
    </source>
</evidence>
<dbReference type="CDD" id="cd07328">
    <property type="entry name" value="M48_Ste24p_like"/>
    <property type="match status" value="1"/>
</dbReference>
<protein>
    <submittedName>
        <fullName evidence="14">M48 family metallopeptidase</fullName>
    </submittedName>
</protein>